<organism evidence="2 3">
    <name type="scientific">Arthrobotrys conoides</name>
    <dbReference type="NCBI Taxonomy" id="74498"/>
    <lineage>
        <taxon>Eukaryota</taxon>
        <taxon>Fungi</taxon>
        <taxon>Dikarya</taxon>
        <taxon>Ascomycota</taxon>
        <taxon>Pezizomycotina</taxon>
        <taxon>Orbiliomycetes</taxon>
        <taxon>Orbiliales</taxon>
        <taxon>Orbiliaceae</taxon>
        <taxon>Arthrobotrys</taxon>
    </lineage>
</organism>
<protein>
    <submittedName>
        <fullName evidence="2">Uncharacterized protein</fullName>
    </submittedName>
</protein>
<feature type="region of interest" description="Disordered" evidence="1">
    <location>
        <begin position="113"/>
        <end position="158"/>
    </location>
</feature>
<comment type="caution">
    <text evidence="2">The sequence shown here is derived from an EMBL/GenBank/DDBJ whole genome shotgun (WGS) entry which is preliminary data.</text>
</comment>
<evidence type="ECO:0000313" key="3">
    <source>
        <dbReference type="Proteomes" id="UP001307849"/>
    </source>
</evidence>
<feature type="region of interest" description="Disordered" evidence="1">
    <location>
        <begin position="1"/>
        <end position="74"/>
    </location>
</feature>
<keyword evidence="3" id="KW-1185">Reference proteome</keyword>
<name>A0AAN8RVY8_9PEZI</name>
<dbReference type="AlphaFoldDB" id="A0AAN8RVY8"/>
<proteinExistence type="predicted"/>
<evidence type="ECO:0000256" key="1">
    <source>
        <dbReference type="SAM" id="MobiDB-lite"/>
    </source>
</evidence>
<feature type="compositionally biased region" description="Acidic residues" evidence="1">
    <location>
        <begin position="10"/>
        <end position="19"/>
    </location>
</feature>
<sequence>MRSILNAEGKEEEEEEEEESYKGWYRVRPSSLDPDHGLVVGRPKHQWSQTQAGGGGKTRRVERRRDVTGSAPCGHQAATWNRGFGAQRVMRQQVYSESYWKSESLSPMPMRLRVNGSLFSDGTDPNDEPATDIEPAPPAGSGPSTEMPEGGKWRDGVD</sequence>
<dbReference type="Proteomes" id="UP001307849">
    <property type="component" value="Unassembled WGS sequence"/>
</dbReference>
<gene>
    <name evidence="2" type="ORF">TWF506_010677</name>
</gene>
<accession>A0AAN8RVY8</accession>
<dbReference type="EMBL" id="JAVHJM010000008">
    <property type="protein sequence ID" value="KAK6508593.1"/>
    <property type="molecule type" value="Genomic_DNA"/>
</dbReference>
<evidence type="ECO:0000313" key="2">
    <source>
        <dbReference type="EMBL" id="KAK6508593.1"/>
    </source>
</evidence>
<feature type="compositionally biased region" description="Basic and acidic residues" evidence="1">
    <location>
        <begin position="149"/>
        <end position="158"/>
    </location>
</feature>
<reference evidence="2 3" key="1">
    <citation type="submission" date="2019-10" db="EMBL/GenBank/DDBJ databases">
        <authorList>
            <person name="Palmer J.M."/>
        </authorList>
    </citation>
    <scope>NUCLEOTIDE SEQUENCE [LARGE SCALE GENOMIC DNA]</scope>
    <source>
        <strain evidence="2 3">TWF506</strain>
    </source>
</reference>